<sequence>MPRSGLEQQQQQQWHRHWQQSNRNTLEQPTNKATNTSNLETFQQYEALRMRADFDSNGSTVHSDSVTLGSEYPGSVIIGSTSTQSSWSSRKETSAETFMEVHHPTLGDLRALVNTFCNIELRRIPAKVVVRTGSITGIYAGLVEIKKGIESA</sequence>
<reference evidence="2 3" key="1">
    <citation type="journal article" date="2016" name="DNA Res.">
        <title>Genome sequence of Aspergillus luchuensis NBRC 4314.</title>
        <authorList>
            <person name="Yamada O."/>
            <person name="Machida M."/>
            <person name="Hosoyama A."/>
            <person name="Goto M."/>
            <person name="Takahashi T."/>
            <person name="Futagami T."/>
            <person name="Yamagata Y."/>
            <person name="Takeuchi M."/>
            <person name="Kobayashi T."/>
            <person name="Koike H."/>
            <person name="Abe K."/>
            <person name="Asai K."/>
            <person name="Arita M."/>
            <person name="Fujita N."/>
            <person name="Fukuda K."/>
            <person name="Higa K."/>
            <person name="Horikawa H."/>
            <person name="Ishikawa T."/>
            <person name="Jinno K."/>
            <person name="Kato Y."/>
            <person name="Kirimura K."/>
            <person name="Mizutani O."/>
            <person name="Nakasone K."/>
            <person name="Sano M."/>
            <person name="Shiraishi Y."/>
            <person name="Tsukahara M."/>
            <person name="Gomi K."/>
        </authorList>
    </citation>
    <scope>NUCLEOTIDE SEQUENCE [LARGE SCALE GENOMIC DNA]</scope>
    <source>
        <strain evidence="2 3">RIB 2604</strain>
    </source>
</reference>
<accession>A0A146FYG3</accession>
<feature type="compositionally biased region" description="Polar residues" evidence="1">
    <location>
        <begin position="21"/>
        <end position="38"/>
    </location>
</feature>
<evidence type="ECO:0000313" key="3">
    <source>
        <dbReference type="Proteomes" id="UP000075230"/>
    </source>
</evidence>
<feature type="region of interest" description="Disordered" evidence="1">
    <location>
        <begin position="1"/>
        <end position="38"/>
    </location>
</feature>
<comment type="caution">
    <text evidence="2">The sequence shown here is derived from an EMBL/GenBank/DDBJ whole genome shotgun (WGS) entry which is preliminary data.</text>
</comment>
<name>A0A146FYG3_ASPKA</name>
<proteinExistence type="predicted"/>
<dbReference type="Proteomes" id="UP000075230">
    <property type="component" value="Unassembled WGS sequence"/>
</dbReference>
<evidence type="ECO:0000256" key="1">
    <source>
        <dbReference type="SAM" id="MobiDB-lite"/>
    </source>
</evidence>
<dbReference type="AlphaFoldDB" id="A0A146FYG3"/>
<organism evidence="2 3">
    <name type="scientific">Aspergillus kawachii</name>
    <name type="common">White koji mold</name>
    <name type="synonym">Aspergillus awamori var. kawachi</name>
    <dbReference type="NCBI Taxonomy" id="1069201"/>
    <lineage>
        <taxon>Eukaryota</taxon>
        <taxon>Fungi</taxon>
        <taxon>Dikarya</taxon>
        <taxon>Ascomycota</taxon>
        <taxon>Pezizomycotina</taxon>
        <taxon>Eurotiomycetes</taxon>
        <taxon>Eurotiomycetidae</taxon>
        <taxon>Eurotiales</taxon>
        <taxon>Aspergillaceae</taxon>
        <taxon>Aspergillus</taxon>
        <taxon>Aspergillus subgen. Circumdati</taxon>
    </lineage>
</organism>
<gene>
    <name evidence="2" type="ORF">RIB2604_03500310</name>
</gene>
<evidence type="ECO:0000313" key="2">
    <source>
        <dbReference type="EMBL" id="GAT30475.1"/>
    </source>
</evidence>
<reference evidence="3" key="2">
    <citation type="submission" date="2016-02" db="EMBL/GenBank/DDBJ databases">
        <title>Genome sequencing of Aspergillus luchuensis NBRC 4314.</title>
        <authorList>
            <person name="Yamada O."/>
        </authorList>
    </citation>
    <scope>NUCLEOTIDE SEQUENCE [LARGE SCALE GENOMIC DNA]</scope>
    <source>
        <strain evidence="3">RIB 2604</strain>
    </source>
</reference>
<dbReference type="EMBL" id="BCWF01000034">
    <property type="protein sequence ID" value="GAT30475.1"/>
    <property type="molecule type" value="Genomic_DNA"/>
</dbReference>
<protein>
    <submittedName>
        <fullName evidence="2">Uncharacterized protein</fullName>
    </submittedName>
</protein>